<organism evidence="3 4">
    <name type="scientific">Sinomicrobium weinanense</name>
    <dbReference type="NCBI Taxonomy" id="2842200"/>
    <lineage>
        <taxon>Bacteria</taxon>
        <taxon>Pseudomonadati</taxon>
        <taxon>Bacteroidota</taxon>
        <taxon>Flavobacteriia</taxon>
        <taxon>Flavobacteriales</taxon>
        <taxon>Flavobacteriaceae</taxon>
        <taxon>Sinomicrobium</taxon>
    </lineage>
</organism>
<protein>
    <submittedName>
        <fullName evidence="3">Uncharacterized protein</fullName>
    </submittedName>
</protein>
<feature type="transmembrane region" description="Helical" evidence="2">
    <location>
        <begin position="98"/>
        <end position="114"/>
    </location>
</feature>
<evidence type="ECO:0000313" key="4">
    <source>
        <dbReference type="Proteomes" id="UP000653730"/>
    </source>
</evidence>
<feature type="transmembrane region" description="Helical" evidence="2">
    <location>
        <begin position="62"/>
        <end position="86"/>
    </location>
</feature>
<feature type="transmembrane region" description="Helical" evidence="2">
    <location>
        <begin position="6"/>
        <end position="26"/>
    </location>
</feature>
<sequence>MNHLYKLANPLFILSLALLILNDWVLKSTLGNAFTGKLSDVAGLFAFAYFFSALHSKYKTPIHWITAILFIVWKTPIVEPLIGFLNGSGIPVSRTVDYSDYFTLPAIVLSWYVFSSEKQYHLKKWAVNGLLVLAPLAFVSTSRAPVTKRTYTMDKTYYFNYSRNELIARINELQIKEMNRIKPFFSIDFNSETNVFHSRGKTDTLALLLDPGTTGPQDTIHYRSAFAYIQISGDDAQSTLTLVKTHLYDPKPKGFRKKQFIYTPPHKKHTPEETLKIFEKRVVKKLKKKNKRKDKAKRQMDDMTQNSQFPDLNAIKQVLLRALQARENEADYRQLASELIPSNIFTDSSGTPHIGAWRLQRENGNLKLQLQMVSGEHRIIYTAYPVQQKNEWIIKDIRRRIIHRKH</sequence>
<gene>
    <name evidence="3" type="ORF">IBL28_03820</name>
</gene>
<feature type="transmembrane region" description="Helical" evidence="2">
    <location>
        <begin position="126"/>
        <end position="146"/>
    </location>
</feature>
<accession>A0A926JPH2</accession>
<proteinExistence type="predicted"/>
<evidence type="ECO:0000256" key="1">
    <source>
        <dbReference type="SAM" id="Coils"/>
    </source>
</evidence>
<comment type="caution">
    <text evidence="3">The sequence shown here is derived from an EMBL/GenBank/DDBJ whole genome shotgun (WGS) entry which is preliminary data.</text>
</comment>
<keyword evidence="2" id="KW-0812">Transmembrane</keyword>
<dbReference type="Proteomes" id="UP000653730">
    <property type="component" value="Unassembled WGS sequence"/>
</dbReference>
<keyword evidence="4" id="KW-1185">Reference proteome</keyword>
<dbReference type="RefSeq" id="WP_187964232.1">
    <property type="nucleotide sequence ID" value="NZ_JACVDC010000006.1"/>
</dbReference>
<dbReference type="EMBL" id="JACVDC010000006">
    <property type="protein sequence ID" value="MBC9795080.1"/>
    <property type="molecule type" value="Genomic_DNA"/>
</dbReference>
<evidence type="ECO:0000313" key="3">
    <source>
        <dbReference type="EMBL" id="MBC9795080.1"/>
    </source>
</evidence>
<keyword evidence="2" id="KW-0472">Membrane</keyword>
<dbReference type="AlphaFoldDB" id="A0A926JPH2"/>
<name>A0A926JPH2_9FLAO</name>
<keyword evidence="2" id="KW-1133">Transmembrane helix</keyword>
<evidence type="ECO:0000256" key="2">
    <source>
        <dbReference type="SAM" id="Phobius"/>
    </source>
</evidence>
<reference evidence="3 4" key="1">
    <citation type="submission" date="2020-09" db="EMBL/GenBank/DDBJ databases">
        <title>Sinomicrobium weinanense sp. nov., a halophilic bacteria isolated from saline-alkali soil.</title>
        <authorList>
            <person name="Wu P."/>
            <person name="Ren H."/>
            <person name="Mei Y."/>
            <person name="Liang Y."/>
            <person name="Chen Z."/>
        </authorList>
    </citation>
    <scope>NUCLEOTIDE SEQUENCE [LARGE SCALE GENOMIC DNA]</scope>
    <source>
        <strain evidence="3 4">FJxs</strain>
    </source>
</reference>
<keyword evidence="1" id="KW-0175">Coiled coil</keyword>
<feature type="coiled-coil region" evidence="1">
    <location>
        <begin position="279"/>
        <end position="306"/>
    </location>
</feature>